<proteinExistence type="predicted"/>
<dbReference type="AlphaFoldDB" id="A0A8H3A584"/>
<comment type="caution">
    <text evidence="2">The sequence shown here is derived from an EMBL/GenBank/DDBJ whole genome shotgun (WGS) entry which is preliminary data.</text>
</comment>
<evidence type="ECO:0000313" key="3">
    <source>
        <dbReference type="Proteomes" id="UP000663846"/>
    </source>
</evidence>
<evidence type="ECO:0000313" key="2">
    <source>
        <dbReference type="EMBL" id="CAE6381268.1"/>
    </source>
</evidence>
<reference evidence="2" key="1">
    <citation type="submission" date="2021-01" db="EMBL/GenBank/DDBJ databases">
        <authorList>
            <person name="Kaushik A."/>
        </authorList>
    </citation>
    <scope>NUCLEOTIDE SEQUENCE</scope>
    <source>
        <strain evidence="2">AG1-1C</strain>
    </source>
</reference>
<gene>
    <name evidence="2" type="ORF">RDB_LOCUS34580</name>
</gene>
<name>A0A8H3A584_9AGAM</name>
<protein>
    <submittedName>
        <fullName evidence="2">Uncharacterized protein</fullName>
    </submittedName>
</protein>
<feature type="region of interest" description="Disordered" evidence="1">
    <location>
        <begin position="77"/>
        <end position="107"/>
    </location>
</feature>
<accession>A0A8H3A584</accession>
<feature type="region of interest" description="Disordered" evidence="1">
    <location>
        <begin position="127"/>
        <end position="151"/>
    </location>
</feature>
<organism evidence="2 3">
    <name type="scientific">Rhizoctonia solani</name>
    <dbReference type="NCBI Taxonomy" id="456999"/>
    <lineage>
        <taxon>Eukaryota</taxon>
        <taxon>Fungi</taxon>
        <taxon>Dikarya</taxon>
        <taxon>Basidiomycota</taxon>
        <taxon>Agaricomycotina</taxon>
        <taxon>Agaricomycetes</taxon>
        <taxon>Cantharellales</taxon>
        <taxon>Ceratobasidiaceae</taxon>
        <taxon>Rhizoctonia</taxon>
    </lineage>
</organism>
<dbReference type="Proteomes" id="UP000663846">
    <property type="component" value="Unassembled WGS sequence"/>
</dbReference>
<evidence type="ECO:0000256" key="1">
    <source>
        <dbReference type="SAM" id="MobiDB-lite"/>
    </source>
</evidence>
<sequence>MATVSQTASRNGNRDPTVGGVLQEDVLGATFGNQEATLDSIQRLVIGLTAQVANLAQQLKDRNQEFRDLRTLVEETNQAVSRKVHTPETQPPRADVQQTPRPTTLGAPLKVFAPRMSYRGLPEFAKPTAPVCVKSPRSSRSPSLRSCSPSP</sequence>
<feature type="non-terminal residue" evidence="2">
    <location>
        <position position="151"/>
    </location>
</feature>
<feature type="compositionally biased region" description="Low complexity" evidence="1">
    <location>
        <begin position="135"/>
        <end position="151"/>
    </location>
</feature>
<dbReference type="EMBL" id="CAJMWS010000216">
    <property type="protein sequence ID" value="CAE6381268.1"/>
    <property type="molecule type" value="Genomic_DNA"/>
</dbReference>